<gene>
    <name evidence="1" type="ORF">BC351_00775</name>
</gene>
<evidence type="ECO:0000313" key="1">
    <source>
        <dbReference type="EMBL" id="OPH61807.1"/>
    </source>
</evidence>
<accession>A0A1V4HSE7</accession>
<organism evidence="1 2">
    <name type="scientific">Paenibacillus ferrarius</name>
    <dbReference type="NCBI Taxonomy" id="1469647"/>
    <lineage>
        <taxon>Bacteria</taxon>
        <taxon>Bacillati</taxon>
        <taxon>Bacillota</taxon>
        <taxon>Bacilli</taxon>
        <taxon>Bacillales</taxon>
        <taxon>Paenibacillaceae</taxon>
        <taxon>Paenibacillus</taxon>
    </lineage>
</organism>
<keyword evidence="2" id="KW-1185">Reference proteome</keyword>
<reference evidence="2" key="1">
    <citation type="submission" date="2016-07" db="EMBL/GenBank/DDBJ databases">
        <authorList>
            <person name="Florea S."/>
            <person name="Webb J.S."/>
            <person name="Jaromczyk J."/>
            <person name="Schardl C.L."/>
        </authorList>
    </citation>
    <scope>NUCLEOTIDE SEQUENCE [LARGE SCALE GENOMIC DNA]</scope>
    <source>
        <strain evidence="2">CY1</strain>
    </source>
</reference>
<proteinExistence type="predicted"/>
<protein>
    <submittedName>
        <fullName evidence="1">Uncharacterized protein</fullName>
    </submittedName>
</protein>
<comment type="caution">
    <text evidence="1">The sequence shown here is derived from an EMBL/GenBank/DDBJ whole genome shotgun (WGS) entry which is preliminary data.</text>
</comment>
<evidence type="ECO:0000313" key="2">
    <source>
        <dbReference type="Proteomes" id="UP000190626"/>
    </source>
</evidence>
<name>A0A1V4HSE7_9BACL</name>
<dbReference type="EMBL" id="MBTG01000001">
    <property type="protein sequence ID" value="OPH61807.1"/>
    <property type="molecule type" value="Genomic_DNA"/>
</dbReference>
<dbReference type="AlphaFoldDB" id="A0A1V4HSE7"/>
<sequence length="69" mass="8031">MTTYSVDGTLIIPFNILQKAPNLQDLMSNLLHECDIETVSIKTKNGDSYILNHYDYIDIEYKEKNIHEI</sequence>
<dbReference type="Proteomes" id="UP000190626">
    <property type="component" value="Unassembled WGS sequence"/>
</dbReference>